<dbReference type="EMBL" id="MGDD01000138">
    <property type="protein sequence ID" value="OGL46278.1"/>
    <property type="molecule type" value="Genomic_DNA"/>
</dbReference>
<evidence type="ECO:0008006" key="3">
    <source>
        <dbReference type="Google" id="ProtNLM"/>
    </source>
</evidence>
<dbReference type="AlphaFoldDB" id="A0A1F7RYZ3"/>
<proteinExistence type="predicted"/>
<comment type="caution">
    <text evidence="1">The sequence shown here is derived from an EMBL/GenBank/DDBJ whole genome shotgun (WGS) entry which is preliminary data.</text>
</comment>
<dbReference type="Gene3D" id="1.10.287.1490">
    <property type="match status" value="1"/>
</dbReference>
<gene>
    <name evidence="1" type="ORF">A2161_14905</name>
</gene>
<protein>
    <recommendedName>
        <fullName evidence="3">C4-type zinc ribbon domain-containing protein</fullName>
    </recommendedName>
</protein>
<dbReference type="Proteomes" id="UP000179266">
    <property type="component" value="Unassembled WGS sequence"/>
</dbReference>
<sequence length="116" mass="13380">MDDLLEKLLILQDLDLMMIDIAQENMLNTEKELGFDVPGLEKLKSTRESLIAKIDESIINHYNKLIRKYKRAVVPVQDNICFGCFIRLPSSVTVKKIEGLLVCEHCSRFLFDLKLP</sequence>
<evidence type="ECO:0000313" key="1">
    <source>
        <dbReference type="EMBL" id="OGL46278.1"/>
    </source>
</evidence>
<accession>A0A1F7RYZ3</accession>
<reference evidence="1 2" key="1">
    <citation type="journal article" date="2016" name="Nat. Commun.">
        <title>Thousands of microbial genomes shed light on interconnected biogeochemical processes in an aquifer system.</title>
        <authorList>
            <person name="Anantharaman K."/>
            <person name="Brown C.T."/>
            <person name="Hug L.A."/>
            <person name="Sharon I."/>
            <person name="Castelle C.J."/>
            <person name="Probst A.J."/>
            <person name="Thomas B.C."/>
            <person name="Singh A."/>
            <person name="Wilkins M.J."/>
            <person name="Karaoz U."/>
            <person name="Brodie E.L."/>
            <person name="Williams K.H."/>
            <person name="Hubbard S.S."/>
            <person name="Banfield J.F."/>
        </authorList>
    </citation>
    <scope>NUCLEOTIDE SEQUENCE [LARGE SCALE GENOMIC DNA]</scope>
</reference>
<organism evidence="1 2">
    <name type="scientific">Candidatus Schekmanbacteria bacterium RBG_13_48_7</name>
    <dbReference type="NCBI Taxonomy" id="1817878"/>
    <lineage>
        <taxon>Bacteria</taxon>
        <taxon>Candidatus Schekmaniibacteriota</taxon>
    </lineage>
</organism>
<evidence type="ECO:0000313" key="2">
    <source>
        <dbReference type="Proteomes" id="UP000179266"/>
    </source>
</evidence>
<name>A0A1F7RYZ3_9BACT</name>